<sequence>MNRLCIALLLAVATATVVSYAEPEVFAVPDDAEQDRRGTPLSADNLSLGTIGDTDRVIGWINYSVGSSFFVTHDQEITVRGFDYTNITAIRVTRVANSPRAYPSILAGGLGQNDVTIRLLGTREQGFEYIIQVYASVGC</sequence>
<protein>
    <submittedName>
        <fullName evidence="1">Uncharacterized protein</fullName>
    </submittedName>
</protein>
<reference evidence="1" key="1">
    <citation type="submission" date="2023-03" db="EMBL/GenBank/DDBJ databases">
        <title>Chromosome-level genomes of two armyworms, Mythimna separata and Mythimna loreyi, provide insights into the biosynthesis and reception of sex pheromones.</title>
        <authorList>
            <person name="Zhao H."/>
        </authorList>
    </citation>
    <scope>NUCLEOTIDE SEQUENCE</scope>
    <source>
        <strain evidence="1">BeijingLab</strain>
    </source>
</reference>
<comment type="caution">
    <text evidence="1">The sequence shown here is derived from an EMBL/GenBank/DDBJ whole genome shotgun (WGS) entry which is preliminary data.</text>
</comment>
<organism evidence="1 2">
    <name type="scientific">Mythimna loreyi</name>
    <dbReference type="NCBI Taxonomy" id="667449"/>
    <lineage>
        <taxon>Eukaryota</taxon>
        <taxon>Metazoa</taxon>
        <taxon>Ecdysozoa</taxon>
        <taxon>Arthropoda</taxon>
        <taxon>Hexapoda</taxon>
        <taxon>Insecta</taxon>
        <taxon>Pterygota</taxon>
        <taxon>Neoptera</taxon>
        <taxon>Endopterygota</taxon>
        <taxon>Lepidoptera</taxon>
        <taxon>Glossata</taxon>
        <taxon>Ditrysia</taxon>
        <taxon>Noctuoidea</taxon>
        <taxon>Noctuidae</taxon>
        <taxon>Noctuinae</taxon>
        <taxon>Hadenini</taxon>
        <taxon>Mythimna</taxon>
    </lineage>
</organism>
<accession>A0ACC2Q874</accession>
<gene>
    <name evidence="1" type="ORF">PYW08_009249</name>
</gene>
<dbReference type="EMBL" id="CM056799">
    <property type="protein sequence ID" value="KAJ8710734.1"/>
    <property type="molecule type" value="Genomic_DNA"/>
</dbReference>
<evidence type="ECO:0000313" key="1">
    <source>
        <dbReference type="EMBL" id="KAJ8710734.1"/>
    </source>
</evidence>
<dbReference type="Proteomes" id="UP001231649">
    <property type="component" value="Chromosome 23"/>
</dbReference>
<proteinExistence type="predicted"/>
<name>A0ACC2Q874_9NEOP</name>
<evidence type="ECO:0000313" key="2">
    <source>
        <dbReference type="Proteomes" id="UP001231649"/>
    </source>
</evidence>
<keyword evidence="2" id="KW-1185">Reference proteome</keyword>